<dbReference type="EMBL" id="CP044620">
    <property type="protein sequence ID" value="QRD86056.1"/>
    <property type="molecule type" value="Genomic_DNA"/>
</dbReference>
<keyword evidence="2" id="KW-1185">Reference proteome</keyword>
<evidence type="ECO:0000313" key="1">
    <source>
        <dbReference type="EMBL" id="QRD86056.1"/>
    </source>
</evidence>
<proteinExistence type="predicted"/>
<reference evidence="2" key="1">
    <citation type="journal article" date="2021" name="G3 (Bethesda)">
        <title>Chromosome assembled and annotated genome sequence of Aspergillus flavus NRRL 3357.</title>
        <authorList>
            <person name="Skerker J.M."/>
            <person name="Pianalto K.M."/>
            <person name="Mondo S.J."/>
            <person name="Yang K."/>
            <person name="Arkin A.P."/>
            <person name="Keller N.P."/>
            <person name="Grigoriev I.V."/>
            <person name="Louise Glass N.L."/>
        </authorList>
    </citation>
    <scope>NUCLEOTIDE SEQUENCE [LARGE SCALE GENOMIC DNA]</scope>
    <source>
        <strain evidence="2">ATCC 200026 / FGSC A1120 / IAM 13836 / NRRL 3357 / JCM 12722 / SRRC 167</strain>
    </source>
</reference>
<gene>
    <name evidence="1" type="ORF">F9C07_5073</name>
</gene>
<name>A0A7U2MLU0_ASPFN</name>
<dbReference type="AlphaFoldDB" id="A0A7U2MLU0"/>
<sequence>MALSRTIASLCLELVNSSRVARIRGDDAPTSSTMISGVARADPWDGTGYSTVALASDSRVSADGESSDEVRTLVQNLLKG</sequence>
<accession>A0A7U2MLU0</accession>
<dbReference type="VEuPathDB" id="FungiDB:F9C07_5073"/>
<protein>
    <submittedName>
        <fullName evidence="1">Uncharacterized protein</fullName>
    </submittedName>
</protein>
<organism evidence="1 2">
    <name type="scientific">Aspergillus flavus (strain ATCC 200026 / FGSC A1120 / IAM 13836 / NRRL 3357 / JCM 12722 / SRRC 167)</name>
    <dbReference type="NCBI Taxonomy" id="332952"/>
    <lineage>
        <taxon>Eukaryota</taxon>
        <taxon>Fungi</taxon>
        <taxon>Dikarya</taxon>
        <taxon>Ascomycota</taxon>
        <taxon>Pezizomycotina</taxon>
        <taxon>Eurotiomycetes</taxon>
        <taxon>Eurotiomycetidae</taxon>
        <taxon>Eurotiales</taxon>
        <taxon>Aspergillaceae</taxon>
        <taxon>Aspergillus</taxon>
        <taxon>Aspergillus subgen. Circumdati</taxon>
    </lineage>
</organism>
<evidence type="ECO:0000313" key="2">
    <source>
        <dbReference type="Proteomes" id="UP000596276"/>
    </source>
</evidence>
<dbReference type="Proteomes" id="UP000596276">
    <property type="component" value="Chromosome 3"/>
</dbReference>